<organism evidence="6 7">
    <name type="scientific">Heterobasidion irregulare (strain TC 32-1)</name>
    <dbReference type="NCBI Taxonomy" id="747525"/>
    <lineage>
        <taxon>Eukaryota</taxon>
        <taxon>Fungi</taxon>
        <taxon>Dikarya</taxon>
        <taxon>Basidiomycota</taxon>
        <taxon>Agaricomycotina</taxon>
        <taxon>Agaricomycetes</taxon>
        <taxon>Russulales</taxon>
        <taxon>Bondarzewiaceae</taxon>
        <taxon>Heterobasidion</taxon>
        <taxon>Heterobasidion annosum species complex</taxon>
    </lineage>
</organism>
<dbReference type="Gene3D" id="3.30.559.10">
    <property type="entry name" value="Chloramphenicol acetyltransferase-like domain"/>
    <property type="match status" value="1"/>
</dbReference>
<dbReference type="STRING" id="747525.W4KBC9"/>
<comment type="similarity">
    <text evidence="1">Belongs to the carnitine/choline acetyltransferase family.</text>
</comment>
<dbReference type="EMBL" id="KI925457">
    <property type="protein sequence ID" value="ETW83152.1"/>
    <property type="molecule type" value="Genomic_DNA"/>
</dbReference>
<evidence type="ECO:0000313" key="6">
    <source>
        <dbReference type="EMBL" id="ETW83152.1"/>
    </source>
</evidence>
<dbReference type="InterPro" id="IPR042231">
    <property type="entry name" value="Cho/carn_acyl_trans_2"/>
</dbReference>
<evidence type="ECO:0000256" key="3">
    <source>
        <dbReference type="ARBA" id="ARBA00023315"/>
    </source>
</evidence>
<dbReference type="PANTHER" id="PTHR22589">
    <property type="entry name" value="CARNITINE O-ACYLTRANSFERASE"/>
    <property type="match status" value="1"/>
</dbReference>
<name>W4KBC9_HETIT</name>
<evidence type="ECO:0000259" key="5">
    <source>
        <dbReference type="Pfam" id="PF00755"/>
    </source>
</evidence>
<evidence type="ECO:0000256" key="2">
    <source>
        <dbReference type="ARBA" id="ARBA00022679"/>
    </source>
</evidence>
<dbReference type="OrthoDB" id="240216at2759"/>
<dbReference type="KEGG" id="hir:HETIRDRAFT_417140"/>
<dbReference type="PROSITE" id="PS00439">
    <property type="entry name" value="ACYLTRANSF_C_1"/>
    <property type="match status" value="1"/>
</dbReference>
<dbReference type="InterPro" id="IPR023213">
    <property type="entry name" value="CAT-like_dom_sf"/>
</dbReference>
<dbReference type="AlphaFoldDB" id="W4KBC9"/>
<dbReference type="eggNOG" id="KOG3717">
    <property type="taxonomic scope" value="Eukaryota"/>
</dbReference>
<dbReference type="GeneID" id="20673387"/>
<evidence type="ECO:0000313" key="7">
    <source>
        <dbReference type="Proteomes" id="UP000030671"/>
    </source>
</evidence>
<dbReference type="SUPFAM" id="SSF52777">
    <property type="entry name" value="CoA-dependent acyltransferases"/>
    <property type="match status" value="1"/>
</dbReference>
<keyword evidence="7" id="KW-1185">Reference proteome</keyword>
<feature type="compositionally biased region" description="Low complexity" evidence="4">
    <location>
        <begin position="14"/>
        <end position="30"/>
    </location>
</feature>
<accession>W4KBC9</accession>
<gene>
    <name evidence="6" type="ORF">HETIRDRAFT_417140</name>
</gene>
<dbReference type="RefSeq" id="XP_009545434.1">
    <property type="nucleotide sequence ID" value="XM_009547139.1"/>
</dbReference>
<dbReference type="Gene3D" id="3.30.559.70">
    <property type="entry name" value="Choline/Carnitine o-acyltransferase, domain 2"/>
    <property type="match status" value="1"/>
</dbReference>
<dbReference type="GO" id="GO:0016746">
    <property type="term" value="F:acyltransferase activity"/>
    <property type="evidence" value="ECO:0007669"/>
    <property type="project" value="UniProtKB-KW"/>
</dbReference>
<evidence type="ECO:0000256" key="4">
    <source>
        <dbReference type="SAM" id="MobiDB-lite"/>
    </source>
</evidence>
<dbReference type="Proteomes" id="UP000030671">
    <property type="component" value="Unassembled WGS sequence"/>
</dbReference>
<keyword evidence="2" id="KW-0808">Transferase</keyword>
<evidence type="ECO:0000256" key="1">
    <source>
        <dbReference type="ARBA" id="ARBA00005232"/>
    </source>
</evidence>
<dbReference type="InterPro" id="IPR000542">
    <property type="entry name" value="Carn_acyl_trans"/>
</dbReference>
<dbReference type="Pfam" id="PF00755">
    <property type="entry name" value="Carn_acyltransf"/>
    <property type="match status" value="1"/>
</dbReference>
<dbReference type="InterPro" id="IPR039551">
    <property type="entry name" value="Cho/carn_acyl_trans"/>
</dbReference>
<dbReference type="PANTHER" id="PTHR22589:SF107">
    <property type="entry name" value="CHOLINE_CARNITINE ACYLTRANSFERASE DOMAIN-CONTAINING PROTEIN"/>
    <property type="match status" value="1"/>
</dbReference>
<dbReference type="InParanoid" id="W4KBC9"/>
<protein>
    <recommendedName>
        <fullName evidence="5">Choline/carnitine acyltransferase domain-containing protein</fullName>
    </recommendedName>
</protein>
<feature type="region of interest" description="Disordered" evidence="4">
    <location>
        <begin position="1"/>
        <end position="41"/>
    </location>
</feature>
<feature type="domain" description="Choline/carnitine acyltransferase" evidence="5">
    <location>
        <begin position="40"/>
        <end position="285"/>
    </location>
</feature>
<dbReference type="HOGENOM" id="CLU_013513_5_2_1"/>
<keyword evidence="3" id="KW-0012">Acyltransferase</keyword>
<sequence>MKLSLLPSARHHSTSASARSMRRSSTGAAAPRSPATLPRLPVPDLHQTLKRYTQSLVPFFLEQEARGGPSHHTALKTAAERADKFEQGLGLTCQQRLIVPDMVLQGRSSSVLAGITPWQVRRAAWLIHRTLEFKHKLDRQDLYPDTTHTGVWFRETVSKMFNVCRIPCSQCDTLSTPSLSASDSRKVLVMVHDWLYAIEAYDIDGTPIAPNEIEQRLRRIVQDAASRIQGGERAVPVGLLSADTRGRWAENLQYILSLSSTNHSTFGTIKDSLFALSLDHYTYTPNVSDSTLPPVTRQHL</sequence>
<reference evidence="6 7" key="1">
    <citation type="journal article" date="2012" name="New Phytol.">
        <title>Insight into trade-off between wood decay and parasitism from the genome of a fungal forest pathogen.</title>
        <authorList>
            <person name="Olson A."/>
            <person name="Aerts A."/>
            <person name="Asiegbu F."/>
            <person name="Belbahri L."/>
            <person name="Bouzid O."/>
            <person name="Broberg A."/>
            <person name="Canback B."/>
            <person name="Coutinho P.M."/>
            <person name="Cullen D."/>
            <person name="Dalman K."/>
            <person name="Deflorio G."/>
            <person name="van Diepen L.T."/>
            <person name="Dunand C."/>
            <person name="Duplessis S."/>
            <person name="Durling M."/>
            <person name="Gonthier P."/>
            <person name="Grimwood J."/>
            <person name="Fossdal C.G."/>
            <person name="Hansson D."/>
            <person name="Henrissat B."/>
            <person name="Hietala A."/>
            <person name="Himmelstrand K."/>
            <person name="Hoffmeister D."/>
            <person name="Hogberg N."/>
            <person name="James T.Y."/>
            <person name="Karlsson M."/>
            <person name="Kohler A."/>
            <person name="Kues U."/>
            <person name="Lee Y.H."/>
            <person name="Lin Y.C."/>
            <person name="Lind M."/>
            <person name="Lindquist E."/>
            <person name="Lombard V."/>
            <person name="Lucas S."/>
            <person name="Lunden K."/>
            <person name="Morin E."/>
            <person name="Murat C."/>
            <person name="Park J."/>
            <person name="Raffaello T."/>
            <person name="Rouze P."/>
            <person name="Salamov A."/>
            <person name="Schmutz J."/>
            <person name="Solheim H."/>
            <person name="Stahlberg J."/>
            <person name="Velez H."/>
            <person name="de Vries R.P."/>
            <person name="Wiebenga A."/>
            <person name="Woodward S."/>
            <person name="Yakovlev I."/>
            <person name="Garbelotto M."/>
            <person name="Martin F."/>
            <person name="Grigoriev I.V."/>
            <person name="Stenlid J."/>
        </authorList>
    </citation>
    <scope>NUCLEOTIDE SEQUENCE [LARGE SCALE GENOMIC DNA]</scope>
    <source>
        <strain evidence="6 7">TC 32-1</strain>
    </source>
</reference>
<proteinExistence type="inferred from homology"/>